<sequence length="504" mass="59017">MGSECRHVYRHNLNLTAEQREDPAAILSALESRATAACASNANYYQRHAICFLQEVQEDLQQVNQADYLNVTGQRLEQIRRHTDNDEGLQALRYTVTTGWPDLKEQTSIPVTNKLLEPVVVTGVTEKLQYRRQLAKSFYDRSARVLPELEVGETVRMKPPPGDTSRIWRAGTCLGKVAPRSYLVDMDGSVYRRNRVDLRVAESGAALGFGDSECVPTVSSERNQLLINVRKTKEMNHLLINVRKTKEMNHLLINVRKTKEMNHLLINVRKTKEMNHLLINVRKTKEMNHLLINVRKTKEMNHLLINVRKTKEMNQLLINVRKTKEMNHLLINVRKTKEMNHLLINVRKTKEMNHLLINVRKTKEMNHLLINVRKTKEMNHLLINVRKTKEMNHLLINMRKTKEMNHLLINVRKTKEMNHLLINVRKTKEMNHLLINVPAKYYLNRQVLHNPRRQQVGLPINVHSQVSGWIEVSVTYNVFLYPVVYFTHWYKILPYKRHEAATVQ</sequence>
<proteinExistence type="predicted"/>
<evidence type="ECO:0000313" key="2">
    <source>
        <dbReference type="Proteomes" id="UP001497482"/>
    </source>
</evidence>
<keyword evidence="2" id="KW-1185">Reference proteome</keyword>
<protein>
    <submittedName>
        <fullName evidence="1">Uncharacterized protein</fullName>
    </submittedName>
</protein>
<accession>A0AAV2MGJ3</accession>
<gene>
    <name evidence="1" type="ORF">KC01_LOCUS38721</name>
</gene>
<dbReference type="EMBL" id="OZ035829">
    <property type="protein sequence ID" value="CAL1612399.1"/>
    <property type="molecule type" value="Genomic_DNA"/>
</dbReference>
<organism evidence="1 2">
    <name type="scientific">Knipowitschia caucasica</name>
    <name type="common">Caucasian dwarf goby</name>
    <name type="synonym">Pomatoschistus caucasicus</name>
    <dbReference type="NCBI Taxonomy" id="637954"/>
    <lineage>
        <taxon>Eukaryota</taxon>
        <taxon>Metazoa</taxon>
        <taxon>Chordata</taxon>
        <taxon>Craniata</taxon>
        <taxon>Vertebrata</taxon>
        <taxon>Euteleostomi</taxon>
        <taxon>Actinopterygii</taxon>
        <taxon>Neopterygii</taxon>
        <taxon>Teleostei</taxon>
        <taxon>Neoteleostei</taxon>
        <taxon>Acanthomorphata</taxon>
        <taxon>Gobiaria</taxon>
        <taxon>Gobiiformes</taxon>
        <taxon>Gobioidei</taxon>
        <taxon>Gobiidae</taxon>
        <taxon>Gobiinae</taxon>
        <taxon>Knipowitschia</taxon>
    </lineage>
</organism>
<dbReference type="Proteomes" id="UP001497482">
    <property type="component" value="Chromosome 7"/>
</dbReference>
<reference evidence="1 2" key="1">
    <citation type="submission" date="2024-04" db="EMBL/GenBank/DDBJ databases">
        <authorList>
            <person name="Waldvogel A.-M."/>
            <person name="Schoenle A."/>
        </authorList>
    </citation>
    <scope>NUCLEOTIDE SEQUENCE [LARGE SCALE GENOMIC DNA]</scope>
</reference>
<dbReference type="PANTHER" id="PTHR33244">
    <property type="entry name" value="INTEGRASE CATALYTIC DOMAIN-CONTAINING PROTEIN-RELATED"/>
    <property type="match status" value="1"/>
</dbReference>
<name>A0AAV2MGJ3_KNICA</name>
<dbReference type="AlphaFoldDB" id="A0AAV2MGJ3"/>
<evidence type="ECO:0000313" key="1">
    <source>
        <dbReference type="EMBL" id="CAL1612399.1"/>
    </source>
</evidence>
<dbReference type="PANTHER" id="PTHR33244:SF3">
    <property type="entry name" value="PEPTIDASE A2 DOMAIN-CONTAINING PROTEIN"/>
    <property type="match status" value="1"/>
</dbReference>